<proteinExistence type="predicted"/>
<evidence type="ECO:0000313" key="1">
    <source>
        <dbReference type="EMBL" id="BBH94287.1"/>
    </source>
</evidence>
<accession>A0A455T169</accession>
<reference evidence="1" key="1">
    <citation type="submission" date="2018-12" db="EMBL/GenBank/DDBJ databases">
        <title>Novel natural products biosynthetic potential of the class Ktedonobacteria.</title>
        <authorList>
            <person name="Zheng Y."/>
            <person name="Saitou A."/>
            <person name="Wang C.M."/>
            <person name="Toyoda A."/>
            <person name="Minakuchi Y."/>
            <person name="Sekiguchi Y."/>
            <person name="Ueda K."/>
            <person name="Takano H."/>
            <person name="Sakai Y."/>
            <person name="Yokota A."/>
            <person name="Yabe S."/>
        </authorList>
    </citation>
    <scope>NUCLEOTIDE SEQUENCE</scope>
    <source>
        <strain evidence="1">A3-2</strain>
    </source>
</reference>
<dbReference type="EMBL" id="AP019377">
    <property type="protein sequence ID" value="BBH94287.1"/>
    <property type="molecule type" value="Genomic_DNA"/>
</dbReference>
<gene>
    <name evidence="1" type="ORF">KTA_24860</name>
</gene>
<name>A0A455T169_9CHLR</name>
<protein>
    <submittedName>
        <fullName evidence="1">Uncharacterized protein</fullName>
    </submittedName>
</protein>
<organism evidence="1">
    <name type="scientific">Thermogemmatispora argillosa</name>
    <dbReference type="NCBI Taxonomy" id="2045280"/>
    <lineage>
        <taxon>Bacteria</taxon>
        <taxon>Bacillati</taxon>
        <taxon>Chloroflexota</taxon>
        <taxon>Ktedonobacteria</taxon>
        <taxon>Thermogemmatisporales</taxon>
        <taxon>Thermogemmatisporaceae</taxon>
        <taxon>Thermogemmatispora</taxon>
    </lineage>
</organism>
<dbReference type="AlphaFoldDB" id="A0A455T169"/>
<sequence>MSLFPISLSLEGNPLLTVALPTLAGNGATLSLFRACPLLRHNCFNH</sequence>